<accession>A0ABM7XCJ0</accession>
<evidence type="ECO:0000256" key="6">
    <source>
        <dbReference type="ARBA" id="ARBA00023211"/>
    </source>
</evidence>
<comment type="cofactor">
    <cofactor evidence="1">
        <name>Mn(2+)</name>
        <dbReference type="ChEBI" id="CHEBI:29035"/>
    </cofactor>
</comment>
<dbReference type="InterPro" id="IPR045121">
    <property type="entry name" value="CoAse"/>
</dbReference>
<dbReference type="Gene3D" id="3.90.79.10">
    <property type="entry name" value="Nucleoside Triphosphate Pyrophosphohydrolase"/>
    <property type="match status" value="1"/>
</dbReference>
<evidence type="ECO:0000259" key="7">
    <source>
        <dbReference type="PROSITE" id="PS51462"/>
    </source>
</evidence>
<dbReference type="CDD" id="cd03426">
    <property type="entry name" value="NUDIX_CoAse_Nudt7"/>
    <property type="match status" value="1"/>
</dbReference>
<gene>
    <name evidence="8" type="ORF">AMPC_27030</name>
</gene>
<keyword evidence="4" id="KW-0378">Hydrolase</keyword>
<sequence>MSFERLAELLSHREPRPLSLEGISPELIPGGALAEAAVLVPLFLKDGEPHVLLTKRPATLSRHAGQVSFPGGRVEPADEGTLRAALREAEEEVGLDPARVEVLGRLSEVLVLVSAFRLTPWVASVPYPYPYRPSPGEVEAILHVPLSALSRPGAWRVEEREAYGLRHEVHHLDFGGETIWGATARVLRELVAVWSEP</sequence>
<dbReference type="InterPro" id="IPR000086">
    <property type="entry name" value="NUDIX_hydrolase_dom"/>
</dbReference>
<dbReference type="PANTHER" id="PTHR12992">
    <property type="entry name" value="NUDIX HYDROLASE"/>
    <property type="match status" value="1"/>
</dbReference>
<dbReference type="RefSeq" id="WP_248341866.1">
    <property type="nucleotide sequence ID" value="NZ_AP025592.1"/>
</dbReference>
<dbReference type="SUPFAM" id="SSF55811">
    <property type="entry name" value="Nudix"/>
    <property type="match status" value="1"/>
</dbReference>
<name>A0ABM7XCJ0_9BACT</name>
<dbReference type="Pfam" id="PF00293">
    <property type="entry name" value="NUDIX"/>
    <property type="match status" value="1"/>
</dbReference>
<evidence type="ECO:0000256" key="5">
    <source>
        <dbReference type="ARBA" id="ARBA00022842"/>
    </source>
</evidence>
<keyword evidence="5" id="KW-0460">Magnesium</keyword>
<protein>
    <recommendedName>
        <fullName evidence="7">Nudix hydrolase domain-containing protein</fullName>
    </recommendedName>
</protein>
<keyword evidence="6" id="KW-0464">Manganese</keyword>
<keyword evidence="9" id="KW-1185">Reference proteome</keyword>
<proteinExistence type="predicted"/>
<reference evidence="9" key="1">
    <citation type="journal article" date="2022" name="Int. J. Syst. Evol. Microbiol.">
        <title>Anaeromyxobacter oryzae sp. nov., Anaeromyxobacter diazotrophicus sp. nov. and Anaeromyxobacter paludicola sp. nov., isolated from paddy soils.</title>
        <authorList>
            <person name="Itoh H."/>
            <person name="Xu Z."/>
            <person name="Mise K."/>
            <person name="Masuda Y."/>
            <person name="Ushijima N."/>
            <person name="Hayakawa C."/>
            <person name="Shiratori Y."/>
            <person name="Senoo K."/>
        </authorList>
    </citation>
    <scope>NUCLEOTIDE SEQUENCE [LARGE SCALE GENOMIC DNA]</scope>
    <source>
        <strain evidence="9">Red630</strain>
    </source>
</reference>
<evidence type="ECO:0000256" key="2">
    <source>
        <dbReference type="ARBA" id="ARBA00001946"/>
    </source>
</evidence>
<evidence type="ECO:0000256" key="4">
    <source>
        <dbReference type="ARBA" id="ARBA00022801"/>
    </source>
</evidence>
<evidence type="ECO:0000256" key="1">
    <source>
        <dbReference type="ARBA" id="ARBA00001936"/>
    </source>
</evidence>
<organism evidence="8 9">
    <name type="scientific">Anaeromyxobacter paludicola</name>
    <dbReference type="NCBI Taxonomy" id="2918171"/>
    <lineage>
        <taxon>Bacteria</taxon>
        <taxon>Pseudomonadati</taxon>
        <taxon>Myxococcota</taxon>
        <taxon>Myxococcia</taxon>
        <taxon>Myxococcales</taxon>
        <taxon>Cystobacterineae</taxon>
        <taxon>Anaeromyxobacteraceae</taxon>
        <taxon>Anaeromyxobacter</taxon>
    </lineage>
</organism>
<evidence type="ECO:0000313" key="9">
    <source>
        <dbReference type="Proteomes" id="UP001162734"/>
    </source>
</evidence>
<dbReference type="Proteomes" id="UP001162734">
    <property type="component" value="Chromosome"/>
</dbReference>
<dbReference type="PANTHER" id="PTHR12992:SF11">
    <property type="entry name" value="MITOCHONDRIAL COENZYME A DIPHOSPHATASE NUDT8"/>
    <property type="match status" value="1"/>
</dbReference>
<keyword evidence="3" id="KW-0479">Metal-binding</keyword>
<feature type="domain" description="Nudix hydrolase" evidence="7">
    <location>
        <begin position="33"/>
        <end position="167"/>
    </location>
</feature>
<dbReference type="PROSITE" id="PS51462">
    <property type="entry name" value="NUDIX"/>
    <property type="match status" value="1"/>
</dbReference>
<dbReference type="EMBL" id="AP025592">
    <property type="protein sequence ID" value="BDG09590.1"/>
    <property type="molecule type" value="Genomic_DNA"/>
</dbReference>
<evidence type="ECO:0000313" key="8">
    <source>
        <dbReference type="EMBL" id="BDG09590.1"/>
    </source>
</evidence>
<evidence type="ECO:0000256" key="3">
    <source>
        <dbReference type="ARBA" id="ARBA00022723"/>
    </source>
</evidence>
<dbReference type="InterPro" id="IPR015797">
    <property type="entry name" value="NUDIX_hydrolase-like_dom_sf"/>
</dbReference>
<comment type="cofactor">
    <cofactor evidence="2">
        <name>Mg(2+)</name>
        <dbReference type="ChEBI" id="CHEBI:18420"/>
    </cofactor>
</comment>